<comment type="caution">
    <text evidence="1">The sequence shown here is derived from an EMBL/GenBank/DDBJ whole genome shotgun (WGS) entry which is preliminary data.</text>
</comment>
<dbReference type="EMBL" id="JAPDGR010001770">
    <property type="protein sequence ID" value="KAJ2979761.1"/>
    <property type="molecule type" value="Genomic_DNA"/>
</dbReference>
<gene>
    <name evidence="1" type="ORF">NUW58_g7120</name>
</gene>
<proteinExistence type="predicted"/>
<sequence>MSTLMMAFPFEIIEHTIPAQHIREWPRATAVSQEDVLHIRIKQYRPIDNPHPQPGDVTVIGAHGNGFPKEVYEPLWSDLHAESRKHGFRIRAIWVADVAHQGYSGLRNKHMLGNDPSWYDHARDLLHMVNVFRADMPRPVVGVGHSFGGSILTCLALMHRAPLRGPRLLDPVIHRSIHTVPTAVEMTRLSTVRRDTWPSWEAAAASFRRSRFYATWDPRVLDAWIAHAICETPDGKAALVTSRHQEVFTYFRPLYPHVRADGSVDRDGAPDFDPAVDETPGPRDPFPFYRAESAALLAQLPYVRPLRSGSTVAPLVSGGRLAQSTTHTYYHTPEDARTTQQQSGPQPKPAKICAPNQIQRHVVRA</sequence>
<name>A0ACC1NME1_9PEZI</name>
<evidence type="ECO:0000313" key="1">
    <source>
        <dbReference type="EMBL" id="KAJ2979761.1"/>
    </source>
</evidence>
<protein>
    <submittedName>
        <fullName evidence="1">Uncharacterized protein</fullName>
    </submittedName>
</protein>
<accession>A0ACC1NME1</accession>
<evidence type="ECO:0000313" key="2">
    <source>
        <dbReference type="Proteomes" id="UP001143856"/>
    </source>
</evidence>
<keyword evidence="2" id="KW-1185">Reference proteome</keyword>
<organism evidence="1 2">
    <name type="scientific">Xylaria curta</name>
    <dbReference type="NCBI Taxonomy" id="42375"/>
    <lineage>
        <taxon>Eukaryota</taxon>
        <taxon>Fungi</taxon>
        <taxon>Dikarya</taxon>
        <taxon>Ascomycota</taxon>
        <taxon>Pezizomycotina</taxon>
        <taxon>Sordariomycetes</taxon>
        <taxon>Xylariomycetidae</taxon>
        <taxon>Xylariales</taxon>
        <taxon>Xylariaceae</taxon>
        <taxon>Xylaria</taxon>
    </lineage>
</organism>
<dbReference type="Proteomes" id="UP001143856">
    <property type="component" value="Unassembled WGS sequence"/>
</dbReference>
<reference evidence="1" key="1">
    <citation type="submission" date="2022-10" db="EMBL/GenBank/DDBJ databases">
        <title>Genome Sequence of Xylaria curta.</title>
        <authorList>
            <person name="Buettner E."/>
        </authorList>
    </citation>
    <scope>NUCLEOTIDE SEQUENCE</scope>
    <source>
        <strain evidence="1">Babe10</strain>
    </source>
</reference>